<organism evidence="1 2">
    <name type="scientific">Candidatus Nitrospira inopinata</name>
    <dbReference type="NCBI Taxonomy" id="1715989"/>
    <lineage>
        <taxon>Bacteria</taxon>
        <taxon>Pseudomonadati</taxon>
        <taxon>Nitrospirota</taxon>
        <taxon>Nitrospiria</taxon>
        <taxon>Nitrospirales</taxon>
        <taxon>Nitrospiraceae</taxon>
        <taxon>Nitrospira</taxon>
    </lineage>
</organism>
<dbReference type="Proteomes" id="UP000066284">
    <property type="component" value="Chromosome 1"/>
</dbReference>
<protein>
    <submittedName>
        <fullName evidence="1">Uncharacterized protein</fullName>
    </submittedName>
</protein>
<keyword evidence="2" id="KW-1185">Reference proteome</keyword>
<accession>A0A0S4KN80</accession>
<name>A0A0S4KN80_9BACT</name>
<dbReference type="EMBL" id="LN885086">
    <property type="protein sequence ID" value="CUQ65907.1"/>
    <property type="molecule type" value="Genomic_DNA"/>
</dbReference>
<dbReference type="KEGG" id="nio:NITINOP_0932"/>
<evidence type="ECO:0000313" key="1">
    <source>
        <dbReference type="EMBL" id="CUQ65907.1"/>
    </source>
</evidence>
<evidence type="ECO:0000313" key="2">
    <source>
        <dbReference type="Proteomes" id="UP000066284"/>
    </source>
</evidence>
<dbReference type="AlphaFoldDB" id="A0A0S4KN80"/>
<sequence>MFNDERPVPLGEDGGMRTTNLAKAGLIVALQRHTMRFRKRSRRGFTNLMAGDWQRQRERRRRLVGRRKIGRRRMKRRLSIPVGEEQELLVKSDLRQLVRWRLDRAMSDQGKQEVGLPVPILPPALRVLVERPVWAAPVVPA</sequence>
<proteinExistence type="predicted"/>
<reference evidence="2" key="1">
    <citation type="submission" date="2015-09" db="EMBL/GenBank/DDBJ databases">
        <authorList>
            <person name="Daims H."/>
        </authorList>
    </citation>
    <scope>NUCLEOTIDE SEQUENCE [LARGE SCALE GENOMIC DNA]</scope>
</reference>
<gene>
    <name evidence="1" type="ORF">NITINOP_0932</name>
</gene>